<name>A0A329E956_VIBDI</name>
<proteinExistence type="predicted"/>
<evidence type="ECO:0000256" key="1">
    <source>
        <dbReference type="SAM" id="Phobius"/>
    </source>
</evidence>
<protein>
    <submittedName>
        <fullName evidence="2">Uncharacterized protein</fullName>
    </submittedName>
</protein>
<organism evidence="2 3">
    <name type="scientific">Vibrio diazotrophicus</name>
    <dbReference type="NCBI Taxonomy" id="685"/>
    <lineage>
        <taxon>Bacteria</taxon>
        <taxon>Pseudomonadati</taxon>
        <taxon>Pseudomonadota</taxon>
        <taxon>Gammaproteobacteria</taxon>
        <taxon>Vibrionales</taxon>
        <taxon>Vibrionaceae</taxon>
        <taxon>Vibrio</taxon>
    </lineage>
</organism>
<evidence type="ECO:0000313" key="3">
    <source>
        <dbReference type="Proteomes" id="UP000248729"/>
    </source>
</evidence>
<dbReference type="AlphaFoldDB" id="A0A329E956"/>
<sequence length="52" mass="5850">MNRLIAIAVLVVLAFLLIRYGTNAKFQKWIVTTLVSAFVIYVVTVVVAELIR</sequence>
<gene>
    <name evidence="2" type="ORF">DET48_13534</name>
</gene>
<reference evidence="2 3" key="1">
    <citation type="submission" date="2018-06" db="EMBL/GenBank/DDBJ databases">
        <title>Freshwater and sediment microbial communities from various areas in North America, analyzing microbe dynamics in response to fracking.</title>
        <authorList>
            <person name="Lamendella R."/>
        </authorList>
    </citation>
    <scope>NUCLEOTIDE SEQUENCE [LARGE SCALE GENOMIC DNA]</scope>
    <source>
        <strain evidence="2 3">99A</strain>
    </source>
</reference>
<accession>A0A329E956</accession>
<feature type="transmembrane region" description="Helical" evidence="1">
    <location>
        <begin position="29"/>
        <end position="51"/>
    </location>
</feature>
<dbReference type="EMBL" id="QLTR01000035">
    <property type="protein sequence ID" value="RAS57874.1"/>
    <property type="molecule type" value="Genomic_DNA"/>
</dbReference>
<dbReference type="Proteomes" id="UP000248729">
    <property type="component" value="Unassembled WGS sequence"/>
</dbReference>
<comment type="caution">
    <text evidence="2">The sequence shown here is derived from an EMBL/GenBank/DDBJ whole genome shotgun (WGS) entry which is preliminary data.</text>
</comment>
<keyword evidence="1" id="KW-0472">Membrane</keyword>
<dbReference type="RefSeq" id="WP_042482498.1">
    <property type="nucleotide sequence ID" value="NZ_CBCRWT010000019.1"/>
</dbReference>
<keyword evidence="1" id="KW-1133">Transmembrane helix</keyword>
<evidence type="ECO:0000313" key="2">
    <source>
        <dbReference type="EMBL" id="RAS57874.1"/>
    </source>
</evidence>
<dbReference type="GeneID" id="94024621"/>
<keyword evidence="1" id="KW-0812">Transmembrane</keyword>